<dbReference type="EMBL" id="JALNTZ010000004">
    <property type="protein sequence ID" value="KAJ3653384.1"/>
    <property type="molecule type" value="Genomic_DNA"/>
</dbReference>
<dbReference type="SUPFAM" id="SSF53474">
    <property type="entry name" value="alpha/beta-Hydrolases"/>
    <property type="match status" value="1"/>
</dbReference>
<dbReference type="FunFam" id="3.40.50.1820:FF:000092">
    <property type="entry name" value="Carboxylic ester hydrolase"/>
    <property type="match status" value="1"/>
</dbReference>
<reference evidence="8" key="1">
    <citation type="journal article" date="2023" name="G3 (Bethesda)">
        <title>Whole genome assemblies of Zophobas morio and Tenebrio molitor.</title>
        <authorList>
            <person name="Kaur S."/>
            <person name="Stinson S.A."/>
            <person name="diCenzo G.C."/>
        </authorList>
    </citation>
    <scope>NUCLEOTIDE SEQUENCE</scope>
    <source>
        <strain evidence="8">QUZm001</strain>
    </source>
</reference>
<feature type="chain" id="PRO_5041483823" description="Carboxylic ester hydrolase" evidence="6">
    <location>
        <begin position="19"/>
        <end position="563"/>
    </location>
</feature>
<dbReference type="PROSITE" id="PS00122">
    <property type="entry name" value="CARBOXYLESTERASE_B_1"/>
    <property type="match status" value="1"/>
</dbReference>
<evidence type="ECO:0000256" key="2">
    <source>
        <dbReference type="ARBA" id="ARBA00022487"/>
    </source>
</evidence>
<dbReference type="InterPro" id="IPR019819">
    <property type="entry name" value="Carboxylesterase_B_CS"/>
</dbReference>
<dbReference type="InterPro" id="IPR002018">
    <property type="entry name" value="CarbesteraseB"/>
</dbReference>
<comment type="similarity">
    <text evidence="1 6">Belongs to the type-B carboxylesterase/lipase family.</text>
</comment>
<dbReference type="Gene3D" id="3.40.50.1820">
    <property type="entry name" value="alpha/beta hydrolase"/>
    <property type="match status" value="1"/>
</dbReference>
<accession>A0AA38IGF1</accession>
<evidence type="ECO:0000256" key="5">
    <source>
        <dbReference type="ARBA" id="ARBA00023180"/>
    </source>
</evidence>
<proteinExistence type="inferred from homology"/>
<keyword evidence="9" id="KW-1185">Reference proteome</keyword>
<dbReference type="PANTHER" id="PTHR43142">
    <property type="entry name" value="CARBOXYLIC ESTER HYDROLASE"/>
    <property type="match status" value="1"/>
</dbReference>
<sequence>MLILTGFVLFAAVLGAGADSGPEVATLQGRLRGRVRFTRGNRTFGAFEGIAFARPPLGELRFKPPVPVEPWEGVKEVTQPHNICPQRDIYRRSTLIEGDEDCLYLNVYTPQVHDKVQSPLPVMVFFHGGGWLCGGGNSFWYGPDILLDRDVILVVTNYRLGALGFLSTGDEVVPGNNGMKDQNLAMKWVKENVHAFGGDPQKINIFGESAGGASVQLHMVSPLSRGLFSTAISQSGTAHCLWAVAPDGQALRHATMLAQEFGCSTESSSELVECLRKVPVYDLVAKDHIFMKWDTDPMIPFKPVVEPNLEGAFLVEHPIESMKEGRFAQVPWIVGLNTNDGALRAAGIFGNPHLIDELEEKFHEVVPVSLLYDEISPQVRLVTDRIREFYFGGAKLNTSSRPDVVDMYTDGWFLNGADEAVQYYLKYSNKPIYYYLFGHRGPSSFTEIFGDKEKDYGVCHADELQYLFPLAESLFPDKPQTPQDKKIAEIMTTLWVNFALTGDPTPTTSDLLPSKWTPVTGDDLEYFHISSDGASMHKGLFKKRAEFWRNLPIRTSNEIKDEL</sequence>
<dbReference type="Pfam" id="PF00135">
    <property type="entry name" value="COesterase"/>
    <property type="match status" value="1"/>
</dbReference>
<keyword evidence="4" id="KW-1015">Disulfide bond</keyword>
<keyword evidence="6" id="KW-0732">Signal</keyword>
<dbReference type="InterPro" id="IPR019826">
    <property type="entry name" value="Carboxylesterase_B_AS"/>
</dbReference>
<gene>
    <name evidence="8" type="ORF">Zmor_012638</name>
</gene>
<name>A0AA38IGF1_9CUCU</name>
<dbReference type="Proteomes" id="UP001168821">
    <property type="component" value="Unassembled WGS sequence"/>
</dbReference>
<feature type="domain" description="Carboxylesterase type B" evidence="7">
    <location>
        <begin position="22"/>
        <end position="548"/>
    </location>
</feature>
<dbReference type="GO" id="GO:0052689">
    <property type="term" value="F:carboxylic ester hydrolase activity"/>
    <property type="evidence" value="ECO:0007669"/>
    <property type="project" value="UniProtKB-KW"/>
</dbReference>
<feature type="signal peptide" evidence="6">
    <location>
        <begin position="1"/>
        <end position="18"/>
    </location>
</feature>
<evidence type="ECO:0000256" key="6">
    <source>
        <dbReference type="RuleBase" id="RU361235"/>
    </source>
</evidence>
<keyword evidence="3 6" id="KW-0378">Hydrolase</keyword>
<evidence type="ECO:0000259" key="7">
    <source>
        <dbReference type="Pfam" id="PF00135"/>
    </source>
</evidence>
<dbReference type="PANTHER" id="PTHR43142:SF1">
    <property type="entry name" value="CARBOXYLIC ESTER HYDROLASE"/>
    <property type="match status" value="1"/>
</dbReference>
<dbReference type="PROSITE" id="PS00941">
    <property type="entry name" value="CARBOXYLESTERASE_B_2"/>
    <property type="match status" value="1"/>
</dbReference>
<keyword evidence="5" id="KW-0325">Glycoprotein</keyword>
<protein>
    <recommendedName>
        <fullName evidence="6">Carboxylic ester hydrolase</fullName>
        <ecNumber evidence="6">3.1.1.-</ecNumber>
    </recommendedName>
</protein>
<comment type="caution">
    <text evidence="8">The sequence shown here is derived from an EMBL/GenBank/DDBJ whole genome shotgun (WGS) entry which is preliminary data.</text>
</comment>
<dbReference type="EC" id="3.1.1.-" evidence="6"/>
<evidence type="ECO:0000256" key="4">
    <source>
        <dbReference type="ARBA" id="ARBA00023157"/>
    </source>
</evidence>
<evidence type="ECO:0000256" key="1">
    <source>
        <dbReference type="ARBA" id="ARBA00005964"/>
    </source>
</evidence>
<dbReference type="CDD" id="cd00312">
    <property type="entry name" value="Esterase_lipase"/>
    <property type="match status" value="1"/>
</dbReference>
<dbReference type="InterPro" id="IPR029058">
    <property type="entry name" value="AB_hydrolase_fold"/>
</dbReference>
<evidence type="ECO:0000256" key="3">
    <source>
        <dbReference type="ARBA" id="ARBA00022801"/>
    </source>
</evidence>
<keyword evidence="2" id="KW-0719">Serine esterase</keyword>
<dbReference type="AlphaFoldDB" id="A0AA38IGF1"/>
<evidence type="ECO:0000313" key="9">
    <source>
        <dbReference type="Proteomes" id="UP001168821"/>
    </source>
</evidence>
<evidence type="ECO:0000313" key="8">
    <source>
        <dbReference type="EMBL" id="KAJ3653384.1"/>
    </source>
</evidence>
<organism evidence="8 9">
    <name type="scientific">Zophobas morio</name>
    <dbReference type="NCBI Taxonomy" id="2755281"/>
    <lineage>
        <taxon>Eukaryota</taxon>
        <taxon>Metazoa</taxon>
        <taxon>Ecdysozoa</taxon>
        <taxon>Arthropoda</taxon>
        <taxon>Hexapoda</taxon>
        <taxon>Insecta</taxon>
        <taxon>Pterygota</taxon>
        <taxon>Neoptera</taxon>
        <taxon>Endopterygota</taxon>
        <taxon>Coleoptera</taxon>
        <taxon>Polyphaga</taxon>
        <taxon>Cucujiformia</taxon>
        <taxon>Tenebrionidae</taxon>
        <taxon>Zophobas</taxon>
    </lineage>
</organism>